<keyword evidence="2" id="KW-1185">Reference proteome</keyword>
<dbReference type="EMBL" id="JAINVZ010000015">
    <property type="protein sequence ID" value="MBY8887321.1"/>
    <property type="molecule type" value="Genomic_DNA"/>
</dbReference>
<gene>
    <name evidence="1" type="ORF">K7472_21120</name>
</gene>
<dbReference type="Gene3D" id="1.10.287.1060">
    <property type="entry name" value="ESAT-6-like"/>
    <property type="match status" value="1"/>
</dbReference>
<sequence>MGDGGKVLDIKTADLKVSAPVFQTQAEALSSALTTLIKTLDGLGTPWGEDKQGKEFEKAYSPQQKAIESATGILVLGLTSIHEAMSDMADGHIANDQLIAGMFTKAKSPTAAGRPGGAAR</sequence>
<evidence type="ECO:0008006" key="3">
    <source>
        <dbReference type="Google" id="ProtNLM"/>
    </source>
</evidence>
<organism evidence="1 2">
    <name type="scientific">Streptantibioticus parmotrematis</name>
    <dbReference type="NCBI Taxonomy" id="2873249"/>
    <lineage>
        <taxon>Bacteria</taxon>
        <taxon>Bacillati</taxon>
        <taxon>Actinomycetota</taxon>
        <taxon>Actinomycetes</taxon>
        <taxon>Kitasatosporales</taxon>
        <taxon>Streptomycetaceae</taxon>
        <taxon>Streptantibioticus</taxon>
    </lineage>
</organism>
<evidence type="ECO:0000313" key="1">
    <source>
        <dbReference type="EMBL" id="MBY8887321.1"/>
    </source>
</evidence>
<reference evidence="1 2" key="1">
    <citation type="submission" date="2021-08" db="EMBL/GenBank/DDBJ databases">
        <title>Streptomyces sp. PTM05 isolated from lichen.</title>
        <authorList>
            <person name="Somphong A."/>
            <person name="Phongsopitanun W."/>
            <person name="Tanasupawat S."/>
        </authorList>
    </citation>
    <scope>NUCLEOTIDE SEQUENCE [LARGE SCALE GENOMIC DNA]</scope>
    <source>
        <strain evidence="1 2">Ptm05</strain>
    </source>
</reference>
<dbReference type="RefSeq" id="WP_222980054.1">
    <property type="nucleotide sequence ID" value="NZ_JAINVZ010000015.1"/>
</dbReference>
<name>A0ABS7QVT6_9ACTN</name>
<accession>A0ABS7QVT6</accession>
<evidence type="ECO:0000313" key="2">
    <source>
        <dbReference type="Proteomes" id="UP001198565"/>
    </source>
</evidence>
<comment type="caution">
    <text evidence="1">The sequence shown here is derived from an EMBL/GenBank/DDBJ whole genome shotgun (WGS) entry which is preliminary data.</text>
</comment>
<proteinExistence type="predicted"/>
<dbReference type="Proteomes" id="UP001198565">
    <property type="component" value="Unassembled WGS sequence"/>
</dbReference>
<protein>
    <recommendedName>
        <fullName evidence="3">WXG100 family type VII secretion target</fullName>
    </recommendedName>
</protein>